<evidence type="ECO:0000313" key="2">
    <source>
        <dbReference type="Proteomes" id="UP000555393"/>
    </source>
</evidence>
<evidence type="ECO:0000313" key="1">
    <source>
        <dbReference type="EMBL" id="MBB6262228.1"/>
    </source>
</evidence>
<reference evidence="1 2" key="1">
    <citation type="submission" date="2020-08" db="EMBL/GenBank/DDBJ databases">
        <title>Genomic Encyclopedia of Type Strains, Phase IV (KMG-IV): sequencing the most valuable type-strain genomes for metagenomic binning, comparative biology and taxonomic classification.</title>
        <authorList>
            <person name="Goeker M."/>
        </authorList>
    </citation>
    <scope>NUCLEOTIDE SEQUENCE [LARGE SCALE GENOMIC DNA]</scope>
    <source>
        <strain evidence="1 2">DSM 22336</strain>
    </source>
</reference>
<sequence>MTKYVNDPHAAEAGVYSDSAWDVVSNLDPWVASSLLQKAIRRGDVALAVAAGLRLHQLRGAAIWSRLLLITIEDIGIASPDALSLVVKTAKLSRGAPNGDFIGALANIIETLALAPKCRCSDYLVCAARYHPAYEDELCMVGKHTVDQRIAMAVDSSLPILTRAIAAWYASGLNWSGESRVGKGDLPQLMAAFANAGVPDKFLSDVAYACGRTRHPIAIMLPVLWAAAHSSENSVWPYTTDVALPVSPAIRGVPAYAYDKHTYAGKAAIGRFALQNDQVAEVLSKWVADFRAADAAAMAAFYVDAIPVRPQFLWQGSADLERLGREADFFKIGFPIDGIEELVEAVSHNLGQLNALRARRLLAKTDKGAK</sequence>
<comment type="caution">
    <text evidence="1">The sequence shown here is derived from an EMBL/GenBank/DDBJ whole genome shotgun (WGS) entry which is preliminary data.</text>
</comment>
<name>A0A841M7V4_9HYPH</name>
<gene>
    <name evidence="1" type="ORF">FHS77_002800</name>
</gene>
<dbReference type="AlphaFoldDB" id="A0A841M7V4"/>
<organism evidence="1 2">
    <name type="scientific">Paenochrobactrum gallinarii</name>
    <dbReference type="NCBI Taxonomy" id="643673"/>
    <lineage>
        <taxon>Bacteria</taxon>
        <taxon>Pseudomonadati</taxon>
        <taxon>Pseudomonadota</taxon>
        <taxon>Alphaproteobacteria</taxon>
        <taxon>Hyphomicrobiales</taxon>
        <taxon>Brucellaceae</taxon>
        <taxon>Paenochrobactrum</taxon>
    </lineage>
</organism>
<accession>A0A841M7V4</accession>
<dbReference type="GO" id="GO:0006260">
    <property type="term" value="P:DNA replication"/>
    <property type="evidence" value="ECO:0007669"/>
    <property type="project" value="InterPro"/>
</dbReference>
<dbReference type="InterPro" id="IPR008921">
    <property type="entry name" value="DNA_pol3_clamp-load_cplx_C"/>
</dbReference>
<dbReference type="EMBL" id="JACIIU010000019">
    <property type="protein sequence ID" value="MBB6262228.1"/>
    <property type="molecule type" value="Genomic_DNA"/>
</dbReference>
<dbReference type="GO" id="GO:0003677">
    <property type="term" value="F:DNA binding"/>
    <property type="evidence" value="ECO:0007669"/>
    <property type="project" value="InterPro"/>
</dbReference>
<protein>
    <submittedName>
        <fullName evidence="1">Uncharacterized protein</fullName>
    </submittedName>
</protein>
<keyword evidence="2" id="KW-1185">Reference proteome</keyword>
<dbReference type="RefSeq" id="WP_184224306.1">
    <property type="nucleotide sequence ID" value="NZ_JACIIU010000019.1"/>
</dbReference>
<dbReference type="Gene3D" id="1.20.272.10">
    <property type="match status" value="1"/>
</dbReference>
<proteinExistence type="predicted"/>
<dbReference type="SUPFAM" id="SSF48019">
    <property type="entry name" value="post-AAA+ oligomerization domain-like"/>
    <property type="match status" value="1"/>
</dbReference>
<dbReference type="Proteomes" id="UP000555393">
    <property type="component" value="Unassembled WGS sequence"/>
</dbReference>